<dbReference type="InterPro" id="IPR008949">
    <property type="entry name" value="Isoprenoid_synthase_dom_sf"/>
</dbReference>
<keyword evidence="2" id="KW-1185">Reference proteome</keyword>
<protein>
    <submittedName>
        <fullName evidence="1">Uncharacterized protein</fullName>
    </submittedName>
</protein>
<comment type="caution">
    <text evidence="1">The sequence shown here is derived from an EMBL/GenBank/DDBJ whole genome shotgun (WGS) entry which is preliminary data.</text>
</comment>
<gene>
    <name evidence="1" type="ORF">DFR39_101841</name>
</gene>
<dbReference type="AlphaFoldDB" id="A0A4R6NC54"/>
<dbReference type="EMBL" id="SNXE01000001">
    <property type="protein sequence ID" value="TDP13366.1"/>
    <property type="molecule type" value="Genomic_DNA"/>
</dbReference>
<reference evidence="1 2" key="1">
    <citation type="submission" date="2019-03" db="EMBL/GenBank/DDBJ databases">
        <title>Genomic Encyclopedia of Type Strains, Phase IV (KMG-IV): sequencing the most valuable type-strain genomes for metagenomic binning, comparative biology and taxonomic classification.</title>
        <authorList>
            <person name="Goeker M."/>
        </authorList>
    </citation>
    <scope>NUCLEOTIDE SEQUENCE [LARGE SCALE GENOMIC DNA]</scope>
    <source>
        <strain evidence="1 2">DSM 25082</strain>
    </source>
</reference>
<dbReference type="Gene3D" id="1.10.600.10">
    <property type="entry name" value="Farnesyl Diphosphate Synthase"/>
    <property type="match status" value="1"/>
</dbReference>
<accession>A0A4R6NC54</accession>
<dbReference type="RefSeq" id="WP_133602254.1">
    <property type="nucleotide sequence ID" value="NZ_JAUFPJ010000001.1"/>
</dbReference>
<evidence type="ECO:0000313" key="2">
    <source>
        <dbReference type="Proteomes" id="UP000295357"/>
    </source>
</evidence>
<dbReference type="SUPFAM" id="SSF48576">
    <property type="entry name" value="Terpenoid synthases"/>
    <property type="match status" value="1"/>
</dbReference>
<name>A0A4R6NC54_9BURK</name>
<dbReference type="Proteomes" id="UP000295357">
    <property type="component" value="Unassembled WGS sequence"/>
</dbReference>
<evidence type="ECO:0000313" key="1">
    <source>
        <dbReference type="EMBL" id="TDP13366.1"/>
    </source>
</evidence>
<dbReference type="OrthoDB" id="8888477at2"/>
<sequence>MMTTQFQDSIQDRLRHAVQASLPCQAAPVQLALGALLSAQQEPVHALIACSLDEGDPTLHVGAALDLVHIGLQRLHARVDAAPETAGAAALLGTAGNVLAGDYLTSGAFKLLVHCNDLAVLQHVADAITQCCELECTDMGRAEAKASARARPMGGAAARAGAMLGGLDEAAQTLAQRYGEAMAAALLCGAAEAGRASLHAAALQAAQALQDATGKTRPLELARARLGG</sequence>
<organism evidence="1 2">
    <name type="scientific">Roseateles asaccharophilus</name>
    <dbReference type="NCBI Taxonomy" id="582607"/>
    <lineage>
        <taxon>Bacteria</taxon>
        <taxon>Pseudomonadati</taxon>
        <taxon>Pseudomonadota</taxon>
        <taxon>Betaproteobacteria</taxon>
        <taxon>Burkholderiales</taxon>
        <taxon>Sphaerotilaceae</taxon>
        <taxon>Roseateles</taxon>
    </lineage>
</organism>
<proteinExistence type="predicted"/>